<sequence>MRLLEEALNHFYDSTGEPLFSPLHNQIEAEQAPWMFDHESIMNDLDGCYADDDGSRKNSECETPKAMSFGKDGRSCNESDGEAAEVLGQTRATGGISYGPSCANPIYMQDVDFSSTVPFYNALNSDGEFRNHTNTSCNVESAVTGIRIRSRPSRSQPHNKNSMIQANVTGRIRLQCNLQARSVHYNDAIDEWSSGENEDDSKPVVKKARSLCLEVEVEEKGIIVGRGADRGTIDESQEIPLHKSSKATVLLSNTVVSVHEETSSQWMKFSARRSRKPLTVVFRVAVLLILFIDSERKAIPEHLASKIDQGNDKRLELISEAKVSAY</sequence>
<dbReference type="EMBL" id="VEPZ02000427">
    <property type="protein sequence ID" value="KAE8725349.1"/>
    <property type="molecule type" value="Genomic_DNA"/>
</dbReference>
<reference evidence="1" key="1">
    <citation type="submission" date="2019-09" db="EMBL/GenBank/DDBJ databases">
        <title>Draft genome information of white flower Hibiscus syriacus.</title>
        <authorList>
            <person name="Kim Y.-M."/>
        </authorList>
    </citation>
    <scope>NUCLEOTIDE SEQUENCE [LARGE SCALE GENOMIC DNA]</scope>
    <source>
        <strain evidence="1">YM2019G1</strain>
    </source>
</reference>
<name>A0A6A3CDY6_HIBSY</name>
<accession>A0A6A3CDY6</accession>
<protein>
    <submittedName>
        <fullName evidence="1">Uncharacterized protein</fullName>
    </submittedName>
</protein>
<organism evidence="1 2">
    <name type="scientific">Hibiscus syriacus</name>
    <name type="common">Rose of Sharon</name>
    <dbReference type="NCBI Taxonomy" id="106335"/>
    <lineage>
        <taxon>Eukaryota</taxon>
        <taxon>Viridiplantae</taxon>
        <taxon>Streptophyta</taxon>
        <taxon>Embryophyta</taxon>
        <taxon>Tracheophyta</taxon>
        <taxon>Spermatophyta</taxon>
        <taxon>Magnoliopsida</taxon>
        <taxon>eudicotyledons</taxon>
        <taxon>Gunneridae</taxon>
        <taxon>Pentapetalae</taxon>
        <taxon>rosids</taxon>
        <taxon>malvids</taxon>
        <taxon>Malvales</taxon>
        <taxon>Malvaceae</taxon>
        <taxon>Malvoideae</taxon>
        <taxon>Hibiscus</taxon>
    </lineage>
</organism>
<comment type="caution">
    <text evidence="1">The sequence shown here is derived from an EMBL/GenBank/DDBJ whole genome shotgun (WGS) entry which is preliminary data.</text>
</comment>
<proteinExistence type="predicted"/>
<evidence type="ECO:0000313" key="1">
    <source>
        <dbReference type="EMBL" id="KAE8725349.1"/>
    </source>
</evidence>
<dbReference type="AlphaFoldDB" id="A0A6A3CDY6"/>
<dbReference type="Proteomes" id="UP000436088">
    <property type="component" value="Unassembled WGS sequence"/>
</dbReference>
<gene>
    <name evidence="1" type="ORF">F3Y22_tig00008957pilonHSYRG00113</name>
</gene>
<evidence type="ECO:0000313" key="2">
    <source>
        <dbReference type="Proteomes" id="UP000436088"/>
    </source>
</evidence>
<keyword evidence="2" id="KW-1185">Reference proteome</keyword>